<reference evidence="1 2" key="1">
    <citation type="journal article" date="2016" name="Nat. Commun.">
        <title>Thousands of microbial genomes shed light on interconnected biogeochemical processes in an aquifer system.</title>
        <authorList>
            <person name="Anantharaman K."/>
            <person name="Brown C.T."/>
            <person name="Hug L.A."/>
            <person name="Sharon I."/>
            <person name="Castelle C.J."/>
            <person name="Probst A.J."/>
            <person name="Thomas B.C."/>
            <person name="Singh A."/>
            <person name="Wilkins M.J."/>
            <person name="Karaoz U."/>
            <person name="Brodie E.L."/>
            <person name="Williams K.H."/>
            <person name="Hubbard S.S."/>
            <person name="Banfield J.F."/>
        </authorList>
    </citation>
    <scope>NUCLEOTIDE SEQUENCE [LARGE SCALE GENOMIC DNA]</scope>
</reference>
<organism evidence="1 2">
    <name type="scientific">Candidatus Staskawiczbacteria bacterium RIFCSPHIGHO2_02_FULL_34_10</name>
    <dbReference type="NCBI Taxonomy" id="1802205"/>
    <lineage>
        <taxon>Bacteria</taxon>
        <taxon>Candidatus Staskawicziibacteriota</taxon>
    </lineage>
</organism>
<dbReference type="STRING" id="1802205.A3C58_01210"/>
<dbReference type="EMBL" id="MHOR01000023">
    <property type="protein sequence ID" value="OGZ66846.1"/>
    <property type="molecule type" value="Genomic_DNA"/>
</dbReference>
<name>A0A1G2HWB3_9BACT</name>
<dbReference type="AlphaFoldDB" id="A0A1G2HWB3"/>
<sequence length="68" mass="7727">MSENLEEKMLTYIRHCWKVMTGKKLIKVWGQSGLGGAIGVLTYSDGSEIVMDYYPPTWTEESLAKNKL</sequence>
<evidence type="ECO:0000313" key="1">
    <source>
        <dbReference type="EMBL" id="OGZ66846.1"/>
    </source>
</evidence>
<dbReference type="Proteomes" id="UP000178380">
    <property type="component" value="Unassembled WGS sequence"/>
</dbReference>
<accession>A0A1G2HWB3</accession>
<gene>
    <name evidence="1" type="ORF">A3C58_01210</name>
</gene>
<protein>
    <submittedName>
        <fullName evidence="1">Uncharacterized protein</fullName>
    </submittedName>
</protein>
<evidence type="ECO:0000313" key="2">
    <source>
        <dbReference type="Proteomes" id="UP000178380"/>
    </source>
</evidence>
<proteinExistence type="predicted"/>
<comment type="caution">
    <text evidence="1">The sequence shown here is derived from an EMBL/GenBank/DDBJ whole genome shotgun (WGS) entry which is preliminary data.</text>
</comment>